<organism evidence="4 5">
    <name type="scientific">Lawsonibacter faecis</name>
    <dbReference type="NCBI Taxonomy" id="2763052"/>
    <lineage>
        <taxon>Bacteria</taxon>
        <taxon>Bacillati</taxon>
        <taxon>Bacillota</taxon>
        <taxon>Clostridia</taxon>
        <taxon>Eubacteriales</taxon>
        <taxon>Oscillospiraceae</taxon>
        <taxon>Lawsonibacter</taxon>
    </lineage>
</organism>
<dbReference type="GO" id="GO:0000150">
    <property type="term" value="F:DNA strand exchange activity"/>
    <property type="evidence" value="ECO:0007669"/>
    <property type="project" value="InterPro"/>
</dbReference>
<dbReference type="EMBL" id="JACOPQ010000007">
    <property type="protein sequence ID" value="MBC5737479.1"/>
    <property type="molecule type" value="Genomic_DNA"/>
</dbReference>
<protein>
    <submittedName>
        <fullName evidence="4">Recombinase family protein</fullName>
    </submittedName>
</protein>
<keyword evidence="5" id="KW-1185">Reference proteome</keyword>
<evidence type="ECO:0000256" key="2">
    <source>
        <dbReference type="ARBA" id="ARBA00023172"/>
    </source>
</evidence>
<keyword evidence="2" id="KW-0233">DNA recombination</keyword>
<dbReference type="Proteomes" id="UP000607645">
    <property type="component" value="Unassembled WGS sequence"/>
</dbReference>
<dbReference type="GO" id="GO:0003677">
    <property type="term" value="F:DNA binding"/>
    <property type="evidence" value="ECO:0007669"/>
    <property type="project" value="UniProtKB-KW"/>
</dbReference>
<evidence type="ECO:0000259" key="3">
    <source>
        <dbReference type="PROSITE" id="PS51737"/>
    </source>
</evidence>
<dbReference type="PANTHER" id="PTHR30461:SF2">
    <property type="entry name" value="SERINE RECOMBINASE PINE-RELATED"/>
    <property type="match status" value="1"/>
</dbReference>
<evidence type="ECO:0000313" key="5">
    <source>
        <dbReference type="Proteomes" id="UP000607645"/>
    </source>
</evidence>
<dbReference type="PANTHER" id="PTHR30461">
    <property type="entry name" value="DNA-INVERTASE FROM LAMBDOID PROPHAGE"/>
    <property type="match status" value="1"/>
</dbReference>
<evidence type="ECO:0000256" key="1">
    <source>
        <dbReference type="ARBA" id="ARBA00023125"/>
    </source>
</evidence>
<accession>A0A8J6MDC7</accession>
<comment type="caution">
    <text evidence="4">The sequence shown here is derived from an EMBL/GenBank/DDBJ whole genome shotgun (WGS) entry which is preliminary data.</text>
</comment>
<dbReference type="InterPro" id="IPR025827">
    <property type="entry name" value="Zn_ribbon_recom_dom"/>
</dbReference>
<dbReference type="Pfam" id="PF07508">
    <property type="entry name" value="Recombinase"/>
    <property type="match status" value="1"/>
</dbReference>
<dbReference type="AlphaFoldDB" id="A0A8J6MDC7"/>
<gene>
    <name evidence="4" type="ORF">H8S62_10725</name>
</gene>
<name>A0A8J6MDC7_9FIRM</name>
<dbReference type="RefSeq" id="WP_186919297.1">
    <property type="nucleotide sequence ID" value="NZ_JACOPQ010000007.1"/>
</dbReference>
<sequence length="371" mass="42493">MSNRRAFENGSVWYRYQNWYAYREGSDGEPEHVPEELPILQRICKEYLAGATPRMIRDGLNREEIANRGKPWTVPAIRRILADEKNCGDVLLQKTYTVDYLTKKVKKKNGDVPMYLVKDRHIAAIPREMYDSIQAEAARHAAKKNVSDKAMTERGKYSRKFALTSLLYCGECGSAYRRCTWTSNGQKRIVWRCVSRLDHGKKYCKRSPTIDEEKIHAALLATMTRVMQDRSHLTEVLREGLEAIAIPSDGVQASLSVIQDRLEANETEFDRLIYQMGQVGASDTLEQKAKLLSAERQHLLQAQEEQQGKVTKDESISHLSDHICERFLSIPAELTEYNDRLVYQLVAAVKVVSSEKIKITFKNALEMDQAM</sequence>
<proteinExistence type="predicted"/>
<dbReference type="InterPro" id="IPR038109">
    <property type="entry name" value="DNA_bind_recomb_sf"/>
</dbReference>
<dbReference type="InterPro" id="IPR050639">
    <property type="entry name" value="SSR_resolvase"/>
</dbReference>
<keyword evidence="1" id="KW-0238">DNA-binding</keyword>
<dbReference type="Pfam" id="PF13408">
    <property type="entry name" value="Zn_ribbon_recom"/>
    <property type="match status" value="1"/>
</dbReference>
<reference evidence="4" key="1">
    <citation type="submission" date="2020-08" db="EMBL/GenBank/DDBJ databases">
        <title>Genome public.</title>
        <authorList>
            <person name="Liu C."/>
            <person name="Sun Q."/>
        </authorList>
    </citation>
    <scope>NUCLEOTIDE SEQUENCE</scope>
    <source>
        <strain evidence="4">NSJ-52</strain>
    </source>
</reference>
<feature type="domain" description="Recombinase" evidence="3">
    <location>
        <begin position="19"/>
        <end position="143"/>
    </location>
</feature>
<dbReference type="InterPro" id="IPR011109">
    <property type="entry name" value="DNA_bind_recombinase_dom"/>
</dbReference>
<dbReference type="Gene3D" id="3.90.1750.20">
    <property type="entry name" value="Putative Large Serine Recombinase, Chain B, Domain 2"/>
    <property type="match status" value="1"/>
</dbReference>
<dbReference type="PROSITE" id="PS51737">
    <property type="entry name" value="RECOMBINASE_DNA_BIND"/>
    <property type="match status" value="1"/>
</dbReference>
<evidence type="ECO:0000313" key="4">
    <source>
        <dbReference type="EMBL" id="MBC5737479.1"/>
    </source>
</evidence>